<dbReference type="InterPro" id="IPR012337">
    <property type="entry name" value="RNaseH-like_sf"/>
</dbReference>
<name>A0A8J4T2I6_9TREM</name>
<organism evidence="1 2">
    <name type="scientific">Paragonimus heterotremus</name>
    <dbReference type="NCBI Taxonomy" id="100268"/>
    <lineage>
        <taxon>Eukaryota</taxon>
        <taxon>Metazoa</taxon>
        <taxon>Spiralia</taxon>
        <taxon>Lophotrochozoa</taxon>
        <taxon>Platyhelminthes</taxon>
        <taxon>Trematoda</taxon>
        <taxon>Digenea</taxon>
        <taxon>Plagiorchiida</taxon>
        <taxon>Troglotremata</taxon>
        <taxon>Troglotrematidae</taxon>
        <taxon>Paragonimus</taxon>
    </lineage>
</organism>
<reference evidence="1" key="1">
    <citation type="submission" date="2019-05" db="EMBL/GenBank/DDBJ databases">
        <title>Annotation for the trematode Paragonimus heterotremus.</title>
        <authorList>
            <person name="Choi Y.-J."/>
        </authorList>
    </citation>
    <scope>NUCLEOTIDE SEQUENCE</scope>
    <source>
        <strain evidence="1">LC</strain>
    </source>
</reference>
<dbReference type="Gene3D" id="3.30.420.10">
    <property type="entry name" value="Ribonuclease H-like superfamily/Ribonuclease H"/>
    <property type="match status" value="1"/>
</dbReference>
<dbReference type="EMBL" id="LUCH01006995">
    <property type="protein sequence ID" value="KAF5396973.1"/>
    <property type="molecule type" value="Genomic_DNA"/>
</dbReference>
<dbReference type="SUPFAM" id="SSF53098">
    <property type="entry name" value="Ribonuclease H-like"/>
    <property type="match status" value="1"/>
</dbReference>
<sequence length="117" mass="13008">MYVDIVDPTLPPKDSTQFLICPDRSTHLPQVVPILDVSAENIIQTFMETQTPSFGTPTSTTTGRSSLITSTLFRDLRHPCGFEQLRKIAHHTAVNAEVEHFHPPIKVANPAMKLDSN</sequence>
<dbReference type="AlphaFoldDB" id="A0A8J4T2I6"/>
<dbReference type="Proteomes" id="UP000748531">
    <property type="component" value="Unassembled WGS sequence"/>
</dbReference>
<accession>A0A8J4T2I6</accession>
<evidence type="ECO:0000313" key="1">
    <source>
        <dbReference type="EMBL" id="KAF5396973.1"/>
    </source>
</evidence>
<protein>
    <submittedName>
        <fullName evidence="1">Uncharacterized protein</fullName>
    </submittedName>
</protein>
<gene>
    <name evidence="1" type="ORF">PHET_09827</name>
</gene>
<comment type="caution">
    <text evidence="1">The sequence shown here is derived from an EMBL/GenBank/DDBJ whole genome shotgun (WGS) entry which is preliminary data.</text>
</comment>
<proteinExistence type="predicted"/>
<keyword evidence="2" id="KW-1185">Reference proteome</keyword>
<evidence type="ECO:0000313" key="2">
    <source>
        <dbReference type="Proteomes" id="UP000748531"/>
    </source>
</evidence>
<dbReference type="GO" id="GO:0003676">
    <property type="term" value="F:nucleic acid binding"/>
    <property type="evidence" value="ECO:0007669"/>
    <property type="project" value="InterPro"/>
</dbReference>
<dbReference type="InterPro" id="IPR036397">
    <property type="entry name" value="RNaseH_sf"/>
</dbReference>
<dbReference type="OrthoDB" id="422540at2759"/>